<dbReference type="OMA" id="EATECAV"/>
<dbReference type="Gramene" id="KVH96331">
    <property type="protein sequence ID" value="KVH96331"/>
    <property type="gene ID" value="Ccrd_001580"/>
</dbReference>
<evidence type="ECO:0000259" key="3">
    <source>
        <dbReference type="PROSITE" id="PS50089"/>
    </source>
</evidence>
<dbReference type="InterPro" id="IPR001841">
    <property type="entry name" value="Znf_RING"/>
</dbReference>
<organism evidence="4 5">
    <name type="scientific">Cynara cardunculus var. scolymus</name>
    <name type="common">Globe artichoke</name>
    <name type="synonym">Cynara scolymus</name>
    <dbReference type="NCBI Taxonomy" id="59895"/>
    <lineage>
        <taxon>Eukaryota</taxon>
        <taxon>Viridiplantae</taxon>
        <taxon>Streptophyta</taxon>
        <taxon>Embryophyta</taxon>
        <taxon>Tracheophyta</taxon>
        <taxon>Spermatophyta</taxon>
        <taxon>Magnoliopsida</taxon>
        <taxon>eudicotyledons</taxon>
        <taxon>Gunneridae</taxon>
        <taxon>Pentapetalae</taxon>
        <taxon>asterids</taxon>
        <taxon>campanulids</taxon>
        <taxon>Asterales</taxon>
        <taxon>Asteraceae</taxon>
        <taxon>Carduoideae</taxon>
        <taxon>Cardueae</taxon>
        <taxon>Carduinae</taxon>
        <taxon>Cynara</taxon>
    </lineage>
</organism>
<proteinExistence type="predicted"/>
<feature type="signal peptide" evidence="2">
    <location>
        <begin position="1"/>
        <end position="18"/>
    </location>
</feature>
<feature type="domain" description="RING-type" evidence="3">
    <location>
        <begin position="50"/>
        <end position="92"/>
    </location>
</feature>
<dbReference type="InterPro" id="IPR013083">
    <property type="entry name" value="Znf_RING/FYVE/PHD"/>
</dbReference>
<dbReference type="PANTHER" id="PTHR47662">
    <property type="entry name" value="RING-TYPE DOMAIN-CONTAINING PROTEIN"/>
    <property type="match status" value="1"/>
</dbReference>
<dbReference type="PANTHER" id="PTHR47662:SF1">
    <property type="entry name" value="RING-TYPE DOMAIN-CONTAINING PROTEIN"/>
    <property type="match status" value="1"/>
</dbReference>
<gene>
    <name evidence="4" type="ORF">Ccrd_001580</name>
</gene>
<evidence type="ECO:0000256" key="2">
    <source>
        <dbReference type="SAM" id="SignalP"/>
    </source>
</evidence>
<dbReference type="GO" id="GO:0008270">
    <property type="term" value="F:zinc ion binding"/>
    <property type="evidence" value="ECO:0007669"/>
    <property type="project" value="UniProtKB-KW"/>
</dbReference>
<keyword evidence="1" id="KW-0863">Zinc-finger</keyword>
<dbReference type="Gene3D" id="3.30.40.10">
    <property type="entry name" value="Zinc/RING finger domain, C3HC4 (zinc finger)"/>
    <property type="match status" value="1"/>
</dbReference>
<reference evidence="4 5" key="1">
    <citation type="journal article" date="2016" name="Sci. Rep.">
        <title>The genome sequence of the outbreeding globe artichoke constructed de novo incorporating a phase-aware low-pass sequencing strategy of F1 progeny.</title>
        <authorList>
            <person name="Scaglione D."/>
            <person name="Reyes-Chin-Wo S."/>
            <person name="Acquadro A."/>
            <person name="Froenicke L."/>
            <person name="Portis E."/>
            <person name="Beitel C."/>
            <person name="Tirone M."/>
            <person name="Mauro R."/>
            <person name="Lo Monaco A."/>
            <person name="Mauromicale G."/>
            <person name="Faccioli P."/>
            <person name="Cattivelli L."/>
            <person name="Rieseberg L."/>
            <person name="Michelmore R."/>
            <person name="Lanteri S."/>
        </authorList>
    </citation>
    <scope>NUCLEOTIDE SEQUENCE [LARGE SCALE GENOMIC DNA]</scope>
    <source>
        <strain evidence="4">2C</strain>
    </source>
</reference>
<evidence type="ECO:0000313" key="4">
    <source>
        <dbReference type="EMBL" id="KVH96331.1"/>
    </source>
</evidence>
<keyword evidence="1" id="KW-0479">Metal-binding</keyword>
<dbReference type="PROSITE" id="PS50089">
    <property type="entry name" value="ZF_RING_2"/>
    <property type="match status" value="1"/>
</dbReference>
<sequence length="131" mass="15227">MAPNPLLNLSAFLNWVWDFLIHLSFFHHQTVFPVTENSLTDPPTGELVECAVCLSNIKEDEEKGVLRCKHLFHRKCLDRCLEHRHTTCPLCRDYLVAPRMVCELGRELIVFNFCDGNGGSGDDHFDQWWLR</sequence>
<keyword evidence="5" id="KW-1185">Reference proteome</keyword>
<accession>A0A103XT09</accession>
<dbReference type="Proteomes" id="UP000243975">
    <property type="component" value="Unassembled WGS sequence"/>
</dbReference>
<dbReference type="OrthoDB" id="9984778at2759"/>
<feature type="chain" id="PRO_5007119080" evidence="2">
    <location>
        <begin position="19"/>
        <end position="131"/>
    </location>
</feature>
<dbReference type="AlphaFoldDB" id="A0A103XT09"/>
<name>A0A103XT09_CYNCS</name>
<evidence type="ECO:0000256" key="1">
    <source>
        <dbReference type="PROSITE-ProRule" id="PRU00175"/>
    </source>
</evidence>
<comment type="caution">
    <text evidence="4">The sequence shown here is derived from an EMBL/GenBank/DDBJ whole genome shotgun (WGS) entry which is preliminary data.</text>
</comment>
<keyword evidence="2" id="KW-0732">Signal</keyword>
<dbReference type="SMART" id="SM00184">
    <property type="entry name" value="RING"/>
    <property type="match status" value="1"/>
</dbReference>
<dbReference type="Pfam" id="PF13639">
    <property type="entry name" value="zf-RING_2"/>
    <property type="match status" value="1"/>
</dbReference>
<evidence type="ECO:0000313" key="5">
    <source>
        <dbReference type="Proteomes" id="UP000243975"/>
    </source>
</evidence>
<dbReference type="SUPFAM" id="SSF57850">
    <property type="entry name" value="RING/U-box"/>
    <property type="match status" value="1"/>
</dbReference>
<protein>
    <submittedName>
        <fullName evidence="4">Zinc finger, RING/FYVE/PHD-type</fullName>
    </submittedName>
</protein>
<keyword evidence="1" id="KW-0862">Zinc</keyword>
<dbReference type="EMBL" id="LEKV01004332">
    <property type="protein sequence ID" value="KVH96331.1"/>
    <property type="molecule type" value="Genomic_DNA"/>
</dbReference>